<dbReference type="GO" id="GO:0035251">
    <property type="term" value="F:UDP-glucosyltransferase activity"/>
    <property type="evidence" value="ECO:0007669"/>
    <property type="project" value="TreeGrafter"/>
</dbReference>
<comment type="function">
    <text evidence="6">Protein O-glucosyltransferase. Catalyzes the reaction that attaches glucose through an O-glycosidic linkage to a conserved serine residue found in the consensus sequence C-X-S-X-[PA]-C in epidermal growth factor-like repeats. Regulates Notch signaling by glucosylating Notch in the ER, glucosylation is required for the correct folding and cleavage of Notch.</text>
</comment>
<evidence type="ECO:0000313" key="9">
    <source>
        <dbReference type="EMBL" id="CAG4642568.1"/>
    </source>
</evidence>
<name>A0A9N6WXC9_9CRUS</name>
<evidence type="ECO:0000256" key="3">
    <source>
        <dbReference type="ARBA" id="ARBA00010118"/>
    </source>
</evidence>
<organism evidence="9">
    <name type="scientific">Evadne anonyx</name>
    <dbReference type="NCBI Taxonomy" id="141404"/>
    <lineage>
        <taxon>Eukaryota</taxon>
        <taxon>Metazoa</taxon>
        <taxon>Ecdysozoa</taxon>
        <taxon>Arthropoda</taxon>
        <taxon>Crustacea</taxon>
        <taxon>Branchiopoda</taxon>
        <taxon>Diplostraca</taxon>
        <taxon>Cladocera</taxon>
        <taxon>Onychopoda</taxon>
        <taxon>Podonidae</taxon>
        <taxon>Evadne</taxon>
    </lineage>
</organism>
<sequence length="409" mass="47676">MFSFTNYYLYCGVIFILLAVDVRVSADEEEGFCSSSTCGGSETVKTHLLKEDDQDDEWKYFKDKISVALSNFEPCQSENCSCFTNLVKEDLKVFQDGITKERLVKSKERGTKYQIIKGRLYRTKECMFPSRCNGIEHFLLRIIKQLPDLEFVVNTRDWPQVNRHFGEPLPIFSFSKTSDYYDITYPAWTFWEGGPAITMYPRGLGRWDLHRNSIKKAANTFPWSKKKSKGFFRGSRTSSERDALVLLSRHEPELIDAQYTKNQAWKSDKDTLGAPPAPEISLEDHCPYKYLFNYRGVAASFRFKHLFLCKSVVFHVGDEWIEFFYPALKPWVHYIPVPADATEKQLGKLIRFAQANDKLVSKMAARGHEFVWNHLKMTDVECYWKYLLSEYAKLLRFTPELDKQLISIV</sequence>
<comment type="subcellular location">
    <subcellularLocation>
        <location evidence="1">Endoplasmic reticulum lumen</location>
    </subcellularLocation>
</comment>
<evidence type="ECO:0000256" key="2">
    <source>
        <dbReference type="ARBA" id="ARBA00004922"/>
    </source>
</evidence>
<protein>
    <submittedName>
        <fullName evidence="9">EOG090X07KN</fullName>
    </submittedName>
</protein>
<evidence type="ECO:0000256" key="5">
    <source>
        <dbReference type="ARBA" id="ARBA00022679"/>
    </source>
</evidence>
<keyword evidence="5" id="KW-0808">Transferase</keyword>
<keyword evidence="7" id="KW-0732">Signal</keyword>
<dbReference type="GO" id="GO:0045747">
    <property type="term" value="P:positive regulation of Notch signaling pathway"/>
    <property type="evidence" value="ECO:0007669"/>
    <property type="project" value="TreeGrafter"/>
</dbReference>
<gene>
    <name evidence="9" type="primary">EOG090X07KN</name>
</gene>
<dbReference type="EMBL" id="OC985913">
    <property type="protein sequence ID" value="CAG4642568.1"/>
    <property type="molecule type" value="Genomic_DNA"/>
</dbReference>
<evidence type="ECO:0000256" key="7">
    <source>
        <dbReference type="SAM" id="SignalP"/>
    </source>
</evidence>
<feature type="domain" description="Glycosyl transferase CAP10" evidence="8">
    <location>
        <begin position="145"/>
        <end position="398"/>
    </location>
</feature>
<dbReference type="GO" id="GO:0005788">
    <property type="term" value="C:endoplasmic reticulum lumen"/>
    <property type="evidence" value="ECO:0007669"/>
    <property type="project" value="UniProtKB-SubCell"/>
</dbReference>
<dbReference type="PANTHER" id="PTHR12203">
    <property type="entry name" value="KDEL LYS-ASP-GLU-LEU CONTAINING - RELATED"/>
    <property type="match status" value="1"/>
</dbReference>
<evidence type="ECO:0000256" key="4">
    <source>
        <dbReference type="ARBA" id="ARBA00022676"/>
    </source>
</evidence>
<dbReference type="Pfam" id="PF05686">
    <property type="entry name" value="Glyco_transf_90"/>
    <property type="match status" value="1"/>
</dbReference>
<accession>A0A9N6WXC9</accession>
<proteinExistence type="inferred from homology"/>
<dbReference type="InterPro" id="IPR006598">
    <property type="entry name" value="CAP10"/>
</dbReference>
<comment type="similarity">
    <text evidence="3">Belongs to the glycosyltransferase 90 family.</text>
</comment>
<reference evidence="9" key="1">
    <citation type="submission" date="2021-04" db="EMBL/GenBank/DDBJ databases">
        <authorList>
            <person name="Cornetti L."/>
        </authorList>
    </citation>
    <scope>NUCLEOTIDE SEQUENCE</scope>
</reference>
<dbReference type="AlphaFoldDB" id="A0A9N6WXC9"/>
<comment type="pathway">
    <text evidence="2">Protein modification; protein glycosylation.</text>
</comment>
<keyword evidence="4" id="KW-0328">Glycosyltransferase</keyword>
<dbReference type="PANTHER" id="PTHR12203:SF35">
    <property type="entry name" value="PROTEIN O-GLUCOSYLTRANSFERASE 1"/>
    <property type="match status" value="1"/>
</dbReference>
<dbReference type="InterPro" id="IPR051091">
    <property type="entry name" value="O-Glucosyltr/Glycosyltrsf_90"/>
</dbReference>
<dbReference type="SMART" id="SM00672">
    <property type="entry name" value="CAP10"/>
    <property type="match status" value="1"/>
</dbReference>
<feature type="signal peptide" evidence="7">
    <location>
        <begin position="1"/>
        <end position="26"/>
    </location>
</feature>
<evidence type="ECO:0000256" key="6">
    <source>
        <dbReference type="ARBA" id="ARBA00045690"/>
    </source>
</evidence>
<evidence type="ECO:0000256" key="1">
    <source>
        <dbReference type="ARBA" id="ARBA00004319"/>
    </source>
</evidence>
<feature type="chain" id="PRO_5040286794" evidence="7">
    <location>
        <begin position="27"/>
        <end position="409"/>
    </location>
</feature>
<dbReference type="GO" id="GO:0006493">
    <property type="term" value="P:protein O-linked glycosylation"/>
    <property type="evidence" value="ECO:0007669"/>
    <property type="project" value="TreeGrafter"/>
</dbReference>
<evidence type="ECO:0000259" key="8">
    <source>
        <dbReference type="SMART" id="SM00672"/>
    </source>
</evidence>
<dbReference type="GO" id="GO:0035252">
    <property type="term" value="F:UDP-xylosyltransferase activity"/>
    <property type="evidence" value="ECO:0007669"/>
    <property type="project" value="TreeGrafter"/>
</dbReference>